<evidence type="ECO:0000256" key="3">
    <source>
        <dbReference type="ARBA" id="ARBA00023136"/>
    </source>
</evidence>
<feature type="transmembrane region" description="Helical" evidence="4">
    <location>
        <begin position="80"/>
        <end position="100"/>
    </location>
</feature>
<gene>
    <name evidence="6" type="ORF">FH971_08060</name>
</gene>
<dbReference type="Gene3D" id="1.20.1250.20">
    <property type="entry name" value="MFS general substrate transporter like domains"/>
    <property type="match status" value="2"/>
</dbReference>
<organism evidence="6 7">
    <name type="scientific">Shewanella polaris</name>
    <dbReference type="NCBI Taxonomy" id="2588449"/>
    <lineage>
        <taxon>Bacteria</taxon>
        <taxon>Pseudomonadati</taxon>
        <taxon>Pseudomonadota</taxon>
        <taxon>Gammaproteobacteria</taxon>
        <taxon>Alteromonadales</taxon>
        <taxon>Shewanellaceae</taxon>
        <taxon>Shewanella</taxon>
    </lineage>
</organism>
<feature type="transmembrane region" description="Helical" evidence="4">
    <location>
        <begin position="244"/>
        <end position="262"/>
    </location>
</feature>
<dbReference type="RefSeq" id="WP_140233952.1">
    <property type="nucleotide sequence ID" value="NZ_CP041036.1"/>
</dbReference>
<dbReference type="InterPro" id="IPR020846">
    <property type="entry name" value="MFS_dom"/>
</dbReference>
<evidence type="ECO:0000256" key="1">
    <source>
        <dbReference type="ARBA" id="ARBA00022692"/>
    </source>
</evidence>
<feature type="transmembrane region" description="Helical" evidence="4">
    <location>
        <begin position="274"/>
        <end position="291"/>
    </location>
</feature>
<keyword evidence="7" id="KW-1185">Reference proteome</keyword>
<dbReference type="Proteomes" id="UP000319809">
    <property type="component" value="Chromosome"/>
</dbReference>
<proteinExistence type="predicted"/>
<dbReference type="EMBL" id="CP041036">
    <property type="protein sequence ID" value="QDE30923.1"/>
    <property type="molecule type" value="Genomic_DNA"/>
</dbReference>
<reference evidence="6 7" key="1">
    <citation type="submission" date="2019-06" db="EMBL/GenBank/DDBJ databases">
        <title>The genome of Shewanella sp. SM1901.</title>
        <authorList>
            <person name="Cha Q."/>
        </authorList>
    </citation>
    <scope>NUCLEOTIDE SEQUENCE [LARGE SCALE GENOMIC DNA]</scope>
    <source>
        <strain evidence="6 7">SM1901</strain>
    </source>
</reference>
<feature type="transmembrane region" description="Helical" evidence="4">
    <location>
        <begin position="106"/>
        <end position="128"/>
    </location>
</feature>
<feature type="transmembrane region" description="Helical" evidence="4">
    <location>
        <begin position="331"/>
        <end position="350"/>
    </location>
</feature>
<keyword evidence="3 4" id="KW-0472">Membrane</keyword>
<feature type="transmembrane region" description="Helical" evidence="4">
    <location>
        <begin position="297"/>
        <end position="319"/>
    </location>
</feature>
<evidence type="ECO:0000256" key="2">
    <source>
        <dbReference type="ARBA" id="ARBA00022989"/>
    </source>
</evidence>
<dbReference type="PROSITE" id="PS50850">
    <property type="entry name" value="MFS"/>
    <property type="match status" value="1"/>
</dbReference>
<dbReference type="AlphaFoldDB" id="A0A4Y5YEF4"/>
<dbReference type="GO" id="GO:0005886">
    <property type="term" value="C:plasma membrane"/>
    <property type="evidence" value="ECO:0007669"/>
    <property type="project" value="TreeGrafter"/>
</dbReference>
<sequence>MLLELTKVRVYFAGICSLIVTVGVARFSYSLLLPIMQDGAGLTESGGGWLATTNFMGYMCGVLLAASMHNLNYKYNLHRVYLILSVVTSVAMVMTTDMVTWAVLRFIAGVCASGGFIIASGLILKWLVNNNHRAELGIHFSGAGLSIIVTSILVEAMLTISADWQQQWLALAFMAAIFAIPAWLWMPHPFIGGKAVGDVKDNPPSKAFKSLMMLAYFCAGYGYAVSSTFIVDIVDRVEGLQGQGGFAFLLVGVAATPAPLIWDQIARRVGYLKALLVAYILQAVGIILPAINDSLPVVILSALLFGGTFIACVSLVLTMAGKFYPSNPAKFMGTMTLAYGAAQIIAPVSTGYLAEALGNYDIGLYLSATVVMIGTLFLFGLLNLDKGSVEKKNINIATKTLIG</sequence>
<evidence type="ECO:0000313" key="7">
    <source>
        <dbReference type="Proteomes" id="UP000319809"/>
    </source>
</evidence>
<dbReference type="InterPro" id="IPR036259">
    <property type="entry name" value="MFS_trans_sf"/>
</dbReference>
<evidence type="ECO:0000313" key="6">
    <source>
        <dbReference type="EMBL" id="QDE30923.1"/>
    </source>
</evidence>
<dbReference type="Pfam" id="PF06779">
    <property type="entry name" value="MFS_4"/>
    <property type="match status" value="1"/>
</dbReference>
<feature type="transmembrane region" description="Helical" evidence="4">
    <location>
        <begin position="168"/>
        <end position="186"/>
    </location>
</feature>
<feature type="transmembrane region" description="Helical" evidence="4">
    <location>
        <begin position="12"/>
        <end position="29"/>
    </location>
</feature>
<dbReference type="PANTHER" id="PTHR23537">
    <property type="match status" value="1"/>
</dbReference>
<evidence type="ECO:0000259" key="5">
    <source>
        <dbReference type="PROSITE" id="PS50850"/>
    </source>
</evidence>
<feature type="transmembrane region" description="Helical" evidence="4">
    <location>
        <begin position="140"/>
        <end position="162"/>
    </location>
</feature>
<dbReference type="InterPro" id="IPR010645">
    <property type="entry name" value="MFS_4"/>
</dbReference>
<dbReference type="SUPFAM" id="SSF103473">
    <property type="entry name" value="MFS general substrate transporter"/>
    <property type="match status" value="1"/>
</dbReference>
<keyword evidence="2 4" id="KW-1133">Transmembrane helix</keyword>
<name>A0A4Y5YEF4_9GAMM</name>
<accession>A0A4Y5YEF4</accession>
<dbReference type="KEGG" id="spol:FH971_08060"/>
<feature type="transmembrane region" description="Helical" evidence="4">
    <location>
        <begin position="49"/>
        <end position="68"/>
    </location>
</feature>
<feature type="domain" description="Major facilitator superfamily (MFS) profile" evidence="5">
    <location>
        <begin position="9"/>
        <end position="386"/>
    </location>
</feature>
<keyword evidence="1 4" id="KW-0812">Transmembrane</keyword>
<dbReference type="PANTHER" id="PTHR23537:SF1">
    <property type="entry name" value="SUGAR TRANSPORTER"/>
    <property type="match status" value="1"/>
</dbReference>
<feature type="transmembrane region" description="Helical" evidence="4">
    <location>
        <begin position="362"/>
        <end position="384"/>
    </location>
</feature>
<feature type="transmembrane region" description="Helical" evidence="4">
    <location>
        <begin position="207"/>
        <end position="224"/>
    </location>
</feature>
<dbReference type="GO" id="GO:0022857">
    <property type="term" value="F:transmembrane transporter activity"/>
    <property type="evidence" value="ECO:0007669"/>
    <property type="project" value="InterPro"/>
</dbReference>
<protein>
    <submittedName>
        <fullName evidence="6">YbfB/YjiJ family MFS transporter</fullName>
    </submittedName>
</protein>
<evidence type="ECO:0000256" key="4">
    <source>
        <dbReference type="SAM" id="Phobius"/>
    </source>
</evidence>